<dbReference type="EMBL" id="JH597773">
    <property type="protein sequence ID" value="EHQ06404.1"/>
    <property type="molecule type" value="Genomic_DNA"/>
</dbReference>
<accession>H2CCE7</accession>
<name>H2CCE7_9LEPT</name>
<dbReference type="PANTHER" id="PTHR36417:SF2">
    <property type="entry name" value="SELENOPROTEIN DOMAIN PROTEIN (AFU_ORTHOLOGUE AFUA_1G05220)"/>
    <property type="match status" value="1"/>
</dbReference>
<evidence type="ECO:0000313" key="2">
    <source>
        <dbReference type="EMBL" id="EHQ06404.1"/>
    </source>
</evidence>
<dbReference type="Gene3D" id="3.40.30.10">
    <property type="entry name" value="Glutaredoxin"/>
    <property type="match status" value="1"/>
</dbReference>
<organism evidence="2 3">
    <name type="scientific">Leptonema illini DSM 21528</name>
    <dbReference type="NCBI Taxonomy" id="929563"/>
    <lineage>
        <taxon>Bacteria</taxon>
        <taxon>Pseudomonadati</taxon>
        <taxon>Spirochaetota</taxon>
        <taxon>Spirochaetia</taxon>
        <taxon>Leptospirales</taxon>
        <taxon>Leptospiraceae</taxon>
        <taxon>Leptonema</taxon>
    </lineage>
</organism>
<dbReference type="Proteomes" id="UP000005737">
    <property type="component" value="Unassembled WGS sequence"/>
</dbReference>
<dbReference type="AlphaFoldDB" id="H2CCE7"/>
<dbReference type="SUPFAM" id="SSF52833">
    <property type="entry name" value="Thioredoxin-like"/>
    <property type="match status" value="1"/>
</dbReference>
<gene>
    <name evidence="2" type="ORF">Lepil_1720</name>
</gene>
<dbReference type="NCBIfam" id="TIGR02174">
    <property type="entry name" value="CXXU_selWTH"/>
    <property type="match status" value="1"/>
</dbReference>
<dbReference type="HOGENOM" id="CLU_068510_3_1_12"/>
<evidence type="ECO:0000313" key="3">
    <source>
        <dbReference type="Proteomes" id="UP000005737"/>
    </source>
</evidence>
<dbReference type="Pfam" id="PF10262">
    <property type="entry name" value="Rdx"/>
    <property type="match status" value="1"/>
</dbReference>
<keyword evidence="1" id="KW-0676">Redox-active center</keyword>
<reference evidence="2 3" key="1">
    <citation type="submission" date="2011-10" db="EMBL/GenBank/DDBJ databases">
        <title>The Improved High-Quality Draft genome of Leptonema illini DSM 21528.</title>
        <authorList>
            <consortium name="US DOE Joint Genome Institute (JGI-PGF)"/>
            <person name="Lucas S."/>
            <person name="Copeland A."/>
            <person name="Lapidus A."/>
            <person name="Glavina del Rio T."/>
            <person name="Dalin E."/>
            <person name="Tice H."/>
            <person name="Bruce D."/>
            <person name="Goodwin L."/>
            <person name="Pitluck S."/>
            <person name="Peters L."/>
            <person name="Mikhailova N."/>
            <person name="Held B."/>
            <person name="Kyrpides N."/>
            <person name="Mavromatis K."/>
            <person name="Ivanova N."/>
            <person name="Markowitz V."/>
            <person name="Cheng J.-F."/>
            <person name="Hugenholtz P."/>
            <person name="Woyke T."/>
            <person name="Wu D."/>
            <person name="Gronow S."/>
            <person name="Wellnitz S."/>
            <person name="Brambilla E.-M."/>
            <person name="Klenk H.-P."/>
            <person name="Eisen J.A."/>
        </authorList>
    </citation>
    <scope>NUCLEOTIDE SEQUENCE [LARGE SCALE GENOMIC DNA]</scope>
    <source>
        <strain evidence="2 3">DSM 21528</strain>
    </source>
</reference>
<sequence length="101" mass="11721">MKQCILEMTNRISITYCTQCRWLLRAAWMAQELLTTFEQELSELTLIPGTGGIFEVHANDALIWSRKEQGRFPDITELKQLVRDQIAPEKDLGHSDRKKES</sequence>
<dbReference type="PANTHER" id="PTHR36417">
    <property type="entry name" value="SELENOPROTEIN DOMAIN PROTEIN (AFU_ORTHOLOGUE AFUA_1G05220)"/>
    <property type="match status" value="1"/>
</dbReference>
<dbReference type="InterPro" id="IPR011893">
    <property type="entry name" value="Selenoprotein_Rdx-typ"/>
</dbReference>
<keyword evidence="3" id="KW-1185">Reference proteome</keyword>
<dbReference type="STRING" id="183.GCA_002009735_02607"/>
<dbReference type="InterPro" id="IPR036249">
    <property type="entry name" value="Thioredoxin-like_sf"/>
</dbReference>
<evidence type="ECO:0000256" key="1">
    <source>
        <dbReference type="ARBA" id="ARBA00023284"/>
    </source>
</evidence>
<protein>
    <submittedName>
        <fullName evidence="2">SelT/selW/selH selenoprotein domain-containing protein</fullName>
    </submittedName>
</protein>
<proteinExistence type="predicted"/>